<sequence length="59" mass="7104">MRSKEELELYPMKEACSASWEEIINKRQAGKSEHDLIDVQFYRCKKWGIMLPRGKLREF</sequence>
<evidence type="ECO:0000313" key="1">
    <source>
        <dbReference type="EnsemblMetazoa" id="MESCA009403-PA"/>
    </source>
</evidence>
<organism evidence="1 2">
    <name type="scientific">Megaselia scalaris</name>
    <name type="common">Humpbacked fly</name>
    <name type="synonym">Phora scalaris</name>
    <dbReference type="NCBI Taxonomy" id="36166"/>
    <lineage>
        <taxon>Eukaryota</taxon>
        <taxon>Metazoa</taxon>
        <taxon>Ecdysozoa</taxon>
        <taxon>Arthropoda</taxon>
        <taxon>Hexapoda</taxon>
        <taxon>Insecta</taxon>
        <taxon>Pterygota</taxon>
        <taxon>Neoptera</taxon>
        <taxon>Endopterygota</taxon>
        <taxon>Diptera</taxon>
        <taxon>Brachycera</taxon>
        <taxon>Muscomorpha</taxon>
        <taxon>Platypezoidea</taxon>
        <taxon>Phoridae</taxon>
        <taxon>Megaseliini</taxon>
        <taxon>Megaselia</taxon>
    </lineage>
</organism>
<evidence type="ECO:0000313" key="2">
    <source>
        <dbReference type="Proteomes" id="UP000015102"/>
    </source>
</evidence>
<accession>T1GZU6</accession>
<proteinExistence type="predicted"/>
<dbReference type="HOGENOM" id="CLU_2963401_0_0_1"/>
<dbReference type="EnsemblMetazoa" id="MESCA009403-RA">
    <property type="protein sequence ID" value="MESCA009403-PA"/>
    <property type="gene ID" value="MESCA009403"/>
</dbReference>
<dbReference type="AlphaFoldDB" id="T1GZU6"/>
<dbReference type="EMBL" id="CAQQ02379679">
    <property type="status" value="NOT_ANNOTATED_CDS"/>
    <property type="molecule type" value="Genomic_DNA"/>
</dbReference>
<name>T1GZU6_MEGSC</name>
<dbReference type="EMBL" id="CAQQ02379678">
    <property type="status" value="NOT_ANNOTATED_CDS"/>
    <property type="molecule type" value="Genomic_DNA"/>
</dbReference>
<reference evidence="1" key="2">
    <citation type="submission" date="2015-06" db="UniProtKB">
        <authorList>
            <consortium name="EnsemblMetazoa"/>
        </authorList>
    </citation>
    <scope>IDENTIFICATION</scope>
</reference>
<protein>
    <submittedName>
        <fullName evidence="1">Uncharacterized protein</fullName>
    </submittedName>
</protein>
<reference evidence="2" key="1">
    <citation type="submission" date="2013-02" db="EMBL/GenBank/DDBJ databases">
        <authorList>
            <person name="Hughes D."/>
        </authorList>
    </citation>
    <scope>NUCLEOTIDE SEQUENCE</scope>
    <source>
        <strain>Durham</strain>
        <strain evidence="2">NC isolate 2 -- Noor lab</strain>
    </source>
</reference>
<dbReference type="Proteomes" id="UP000015102">
    <property type="component" value="Unassembled WGS sequence"/>
</dbReference>
<keyword evidence="2" id="KW-1185">Reference proteome</keyword>